<dbReference type="RefSeq" id="WP_184136785.1">
    <property type="nucleotide sequence ID" value="NZ_JACHFL010000017.1"/>
</dbReference>
<evidence type="ECO:0000313" key="2">
    <source>
        <dbReference type="Proteomes" id="UP000552709"/>
    </source>
</evidence>
<dbReference type="Proteomes" id="UP000552709">
    <property type="component" value="Unassembled WGS sequence"/>
</dbReference>
<dbReference type="AlphaFoldDB" id="A0A7W8NFF5"/>
<protein>
    <submittedName>
        <fullName evidence="1">DNA-binding transcriptional regulator YdaS (Cro superfamily)</fullName>
    </submittedName>
</protein>
<dbReference type="EMBL" id="JACHFL010000017">
    <property type="protein sequence ID" value="MBB5365369.1"/>
    <property type="molecule type" value="Genomic_DNA"/>
</dbReference>
<sequence>MVPPSMPSFVAQTTARARRLPSAYGPALETLMRGEVSVAEVAKRTNIPVKQGRG</sequence>
<dbReference type="GO" id="GO:0003677">
    <property type="term" value="F:DNA binding"/>
    <property type="evidence" value="ECO:0007669"/>
    <property type="project" value="UniProtKB-KW"/>
</dbReference>
<accession>A0A7W8NFF5</accession>
<evidence type="ECO:0000313" key="1">
    <source>
        <dbReference type="EMBL" id="MBB5365369.1"/>
    </source>
</evidence>
<proteinExistence type="predicted"/>
<keyword evidence="2" id="KW-1185">Reference proteome</keyword>
<keyword evidence="1" id="KW-0238">DNA-binding</keyword>
<comment type="caution">
    <text evidence="1">The sequence shown here is derived from an EMBL/GenBank/DDBJ whole genome shotgun (WGS) entry which is preliminary data.</text>
</comment>
<organism evidence="1 2">
    <name type="scientific">Deinococcus humi</name>
    <dbReference type="NCBI Taxonomy" id="662880"/>
    <lineage>
        <taxon>Bacteria</taxon>
        <taxon>Thermotogati</taxon>
        <taxon>Deinococcota</taxon>
        <taxon>Deinococci</taxon>
        <taxon>Deinococcales</taxon>
        <taxon>Deinococcaceae</taxon>
        <taxon>Deinococcus</taxon>
    </lineage>
</organism>
<gene>
    <name evidence="1" type="ORF">HNQ08_004490</name>
</gene>
<name>A0A7W8NFF5_9DEIO</name>
<reference evidence="1 2" key="1">
    <citation type="submission" date="2020-08" db="EMBL/GenBank/DDBJ databases">
        <title>Genomic Encyclopedia of Type Strains, Phase IV (KMG-IV): sequencing the most valuable type-strain genomes for metagenomic binning, comparative biology and taxonomic classification.</title>
        <authorList>
            <person name="Goeker M."/>
        </authorList>
    </citation>
    <scope>NUCLEOTIDE SEQUENCE [LARGE SCALE GENOMIC DNA]</scope>
    <source>
        <strain evidence="1 2">DSM 27939</strain>
    </source>
</reference>